<comment type="caution">
    <text evidence="2">The sequence shown here is derived from an EMBL/GenBank/DDBJ whole genome shotgun (WGS) entry which is preliminary data.</text>
</comment>
<dbReference type="InterPro" id="IPR002575">
    <property type="entry name" value="Aminoglycoside_PTrfase"/>
</dbReference>
<proteinExistence type="predicted"/>
<evidence type="ECO:0000313" key="3">
    <source>
        <dbReference type="Proteomes" id="UP000298246"/>
    </source>
</evidence>
<reference evidence="2 3" key="1">
    <citation type="submission" date="2017-03" db="EMBL/GenBank/DDBJ databases">
        <title>Isolation of Levoglucosan Utilizing Bacteria.</title>
        <authorList>
            <person name="Arya A.S."/>
        </authorList>
    </citation>
    <scope>NUCLEOTIDE SEQUENCE [LARGE SCALE GENOMIC DNA]</scope>
    <source>
        <strain evidence="2 3">MEC069</strain>
    </source>
</reference>
<gene>
    <name evidence="2" type="ORF">B5M42_22110</name>
</gene>
<sequence>MMIQEELHELAPGLEATSLKVITDTDGRCWVIKTIDEHRAYEEASLIIKSNQLLKKSVQAKPIFPEIAEMKLGKISSYTMAYIQGETLEQYFQSLINPMLDEQMTRLTLEAVKKIKLLHAVSTDRYSSDYHKVIVQRRLEIILTCPMIIHHIETRLASQTDELRQFRFEQLQHFNLLFNNETHPTSRNLYDAAVQLYERNAPLMESLIHGDPHFGNIIWDQVNQDLIFIDPRCTWDNKSNTKTGYFDPLYDIASICHSFISNDHIGYEIYHDIDAANQVIHVADQALHKFELYLNRSLWVLQTYLGREPQPDELVRFIVYVACSLSGTMRYITWAPNIHKLITMYVYVYLFLHFAVAKGQSGIGGSYE</sequence>
<name>A0A4Y8PSJ6_9BACL</name>
<accession>A0A4Y8PSJ6</accession>
<evidence type="ECO:0000259" key="1">
    <source>
        <dbReference type="Pfam" id="PF01636"/>
    </source>
</evidence>
<dbReference type="Gene3D" id="3.90.1200.10">
    <property type="match status" value="1"/>
</dbReference>
<dbReference type="InterPro" id="IPR011009">
    <property type="entry name" value="Kinase-like_dom_sf"/>
</dbReference>
<dbReference type="AlphaFoldDB" id="A0A4Y8PSJ6"/>
<feature type="domain" description="Aminoglycoside phosphotransferase" evidence="1">
    <location>
        <begin position="10"/>
        <end position="260"/>
    </location>
</feature>
<dbReference type="RefSeq" id="WP_134756859.1">
    <property type="nucleotide sequence ID" value="NZ_MYFO02000009.1"/>
</dbReference>
<evidence type="ECO:0000313" key="2">
    <source>
        <dbReference type="EMBL" id="TFE83774.1"/>
    </source>
</evidence>
<organism evidence="2 3">
    <name type="scientific">Paenibacillus athensensis</name>
    <dbReference type="NCBI Taxonomy" id="1967502"/>
    <lineage>
        <taxon>Bacteria</taxon>
        <taxon>Bacillati</taxon>
        <taxon>Bacillota</taxon>
        <taxon>Bacilli</taxon>
        <taxon>Bacillales</taxon>
        <taxon>Paenibacillaceae</taxon>
        <taxon>Paenibacillus</taxon>
    </lineage>
</organism>
<dbReference type="Proteomes" id="UP000298246">
    <property type="component" value="Unassembled WGS sequence"/>
</dbReference>
<protein>
    <recommendedName>
        <fullName evidence="1">Aminoglycoside phosphotransferase domain-containing protein</fullName>
    </recommendedName>
</protein>
<keyword evidence="3" id="KW-1185">Reference proteome</keyword>
<dbReference type="OrthoDB" id="3806873at2"/>
<dbReference type="Pfam" id="PF01636">
    <property type="entry name" value="APH"/>
    <property type="match status" value="1"/>
</dbReference>
<dbReference type="EMBL" id="MYFO01000043">
    <property type="protein sequence ID" value="TFE83774.1"/>
    <property type="molecule type" value="Genomic_DNA"/>
</dbReference>
<dbReference type="SUPFAM" id="SSF56112">
    <property type="entry name" value="Protein kinase-like (PK-like)"/>
    <property type="match status" value="1"/>
</dbReference>